<dbReference type="EMBL" id="JPWH01000003">
    <property type="protein sequence ID" value="RCK52554.1"/>
    <property type="molecule type" value="Genomic_DNA"/>
</dbReference>
<dbReference type="InterPro" id="IPR018713">
    <property type="entry name" value="MPAB/Lcp_cat_dom"/>
</dbReference>
<dbReference type="RefSeq" id="WP_114087428.1">
    <property type="nucleotide sequence ID" value="NZ_JPWH01000003.1"/>
</dbReference>
<proteinExistence type="predicted"/>
<accession>A0A367XFU8</accession>
<reference evidence="2 3" key="1">
    <citation type="submission" date="2014-07" db="EMBL/GenBank/DDBJ databases">
        <title>Draft genome sequence of Thalassospira profundimaris S25-3-2.</title>
        <authorList>
            <person name="Lai Q."/>
            <person name="Shao Z."/>
        </authorList>
    </citation>
    <scope>NUCLEOTIDE SEQUENCE [LARGE SCALE GENOMIC DNA]</scope>
    <source>
        <strain evidence="2 3">S25-3-2</strain>
    </source>
</reference>
<dbReference type="PANTHER" id="PTHR36151:SF3">
    <property type="entry name" value="ER-BOUND OXYGENASE MPAB_MPAB'_RUBBER OXYGENASE CATALYTIC DOMAIN-CONTAINING PROTEIN"/>
    <property type="match status" value="1"/>
</dbReference>
<dbReference type="Pfam" id="PF09995">
    <property type="entry name" value="MPAB_Lcp_cat"/>
    <property type="match status" value="1"/>
</dbReference>
<dbReference type="OrthoDB" id="108890at2"/>
<organism evidence="2 3">
    <name type="scientific">Thalassospira profundimaris</name>
    <dbReference type="NCBI Taxonomy" id="502049"/>
    <lineage>
        <taxon>Bacteria</taxon>
        <taxon>Pseudomonadati</taxon>
        <taxon>Pseudomonadota</taxon>
        <taxon>Alphaproteobacteria</taxon>
        <taxon>Rhodospirillales</taxon>
        <taxon>Thalassospiraceae</taxon>
        <taxon>Thalassospira</taxon>
    </lineage>
</organism>
<dbReference type="PANTHER" id="PTHR36151">
    <property type="entry name" value="BLR2777 PROTEIN"/>
    <property type="match status" value="1"/>
</dbReference>
<dbReference type="GO" id="GO:0016491">
    <property type="term" value="F:oxidoreductase activity"/>
    <property type="evidence" value="ECO:0007669"/>
    <property type="project" value="InterPro"/>
</dbReference>
<dbReference type="Proteomes" id="UP000252517">
    <property type="component" value="Unassembled WGS sequence"/>
</dbReference>
<evidence type="ECO:0000313" key="3">
    <source>
        <dbReference type="Proteomes" id="UP000252517"/>
    </source>
</evidence>
<name>A0A367XFU8_9PROT</name>
<comment type="caution">
    <text evidence="2">The sequence shown here is derived from an EMBL/GenBank/DDBJ whole genome shotgun (WGS) entry which is preliminary data.</text>
</comment>
<dbReference type="AlphaFoldDB" id="A0A367XFU8"/>
<sequence length="360" mass="41224">MTSNNHLRVASPDVLVSRDRLLGTAKRWRRHGVPTVATKEDPTDRGVFGPGSVAWDVLLHPAVIVFQSPAQFILQLTYKPVVAGVRDWDPISKKAHRGELTLFDVFDRGQRNSGIHAPMWLGNRDTATRVAQHLIRVHEKVEGDVIDVGTPELGGYRANSPRESMWAALTEMHTMLWVYERLGFRGFWLPRRLPDDLRDRYIAEVGEYCRLFPHDENELPKSMAELKELYKKYDDLFGVTKTLAIIPSTGQNFHQLWKDSIDKNDHPSQKKVKFQLFFQEGLFKLFAMAAVSGKTRKNSGLTPRKEKVVLAARVLLLPLIWLLQTRPIESYFLRMMWGPDAVELVAEARKLHKAAKAKQR</sequence>
<gene>
    <name evidence="2" type="ORF">TH25_05815</name>
</gene>
<evidence type="ECO:0000313" key="2">
    <source>
        <dbReference type="EMBL" id="RCK52554.1"/>
    </source>
</evidence>
<evidence type="ECO:0000259" key="1">
    <source>
        <dbReference type="Pfam" id="PF09995"/>
    </source>
</evidence>
<protein>
    <recommendedName>
        <fullName evidence="1">ER-bound oxygenase mpaB/mpaB'/Rubber oxygenase catalytic domain-containing protein</fullName>
    </recommendedName>
</protein>
<feature type="domain" description="ER-bound oxygenase mpaB/mpaB'/Rubber oxygenase catalytic" evidence="1">
    <location>
        <begin position="55"/>
        <end position="244"/>
    </location>
</feature>